<feature type="region of interest" description="Disordered" evidence="1">
    <location>
        <begin position="75"/>
        <end position="96"/>
    </location>
</feature>
<evidence type="ECO:0000313" key="3">
    <source>
        <dbReference type="Proteomes" id="UP000314294"/>
    </source>
</evidence>
<dbReference type="EMBL" id="SRLO01000096">
    <property type="protein sequence ID" value="TNN76069.1"/>
    <property type="molecule type" value="Genomic_DNA"/>
</dbReference>
<accession>A0A4Z2IDA5</accession>
<reference evidence="2 3" key="1">
    <citation type="submission" date="2019-03" db="EMBL/GenBank/DDBJ databases">
        <title>First draft genome of Liparis tanakae, snailfish: a comprehensive survey of snailfish specific genes.</title>
        <authorList>
            <person name="Kim W."/>
            <person name="Song I."/>
            <person name="Jeong J.-H."/>
            <person name="Kim D."/>
            <person name="Kim S."/>
            <person name="Ryu S."/>
            <person name="Song J.Y."/>
            <person name="Lee S.K."/>
        </authorList>
    </citation>
    <scope>NUCLEOTIDE SEQUENCE [LARGE SCALE GENOMIC DNA]</scope>
    <source>
        <tissue evidence="2">Muscle</tissue>
    </source>
</reference>
<dbReference type="Proteomes" id="UP000314294">
    <property type="component" value="Unassembled WGS sequence"/>
</dbReference>
<evidence type="ECO:0000256" key="1">
    <source>
        <dbReference type="SAM" id="MobiDB-lite"/>
    </source>
</evidence>
<comment type="caution">
    <text evidence="2">The sequence shown here is derived from an EMBL/GenBank/DDBJ whole genome shotgun (WGS) entry which is preliminary data.</text>
</comment>
<name>A0A4Z2IDA5_9TELE</name>
<sequence length="96" mass="10252">MWSEGAAPTPRPSGRPAGAGDLAARAACRLISGRASKITDVPVVCRALRQQSGRHISTAAAKNWAEALGVTAEGRDKNKWKEEKLSGRIKQTESVR</sequence>
<gene>
    <name evidence="2" type="ORF">EYF80_013600</name>
</gene>
<evidence type="ECO:0000313" key="2">
    <source>
        <dbReference type="EMBL" id="TNN76069.1"/>
    </source>
</evidence>
<organism evidence="2 3">
    <name type="scientific">Liparis tanakae</name>
    <name type="common">Tanaka's snailfish</name>
    <dbReference type="NCBI Taxonomy" id="230148"/>
    <lineage>
        <taxon>Eukaryota</taxon>
        <taxon>Metazoa</taxon>
        <taxon>Chordata</taxon>
        <taxon>Craniata</taxon>
        <taxon>Vertebrata</taxon>
        <taxon>Euteleostomi</taxon>
        <taxon>Actinopterygii</taxon>
        <taxon>Neopterygii</taxon>
        <taxon>Teleostei</taxon>
        <taxon>Neoteleostei</taxon>
        <taxon>Acanthomorphata</taxon>
        <taxon>Eupercaria</taxon>
        <taxon>Perciformes</taxon>
        <taxon>Cottioidei</taxon>
        <taxon>Cottales</taxon>
        <taxon>Liparidae</taxon>
        <taxon>Liparis</taxon>
    </lineage>
</organism>
<keyword evidence="3" id="KW-1185">Reference proteome</keyword>
<dbReference type="AlphaFoldDB" id="A0A4Z2IDA5"/>
<feature type="region of interest" description="Disordered" evidence="1">
    <location>
        <begin position="1"/>
        <end position="20"/>
    </location>
</feature>
<proteinExistence type="predicted"/>
<protein>
    <submittedName>
        <fullName evidence="2">Uncharacterized protein</fullName>
    </submittedName>
</protein>